<evidence type="ECO:0000256" key="1">
    <source>
        <dbReference type="SAM" id="MobiDB-lite"/>
    </source>
</evidence>
<dbReference type="HOGENOM" id="CLU_926356_0_0_11"/>
<feature type="signal peptide" evidence="2">
    <location>
        <begin position="1"/>
        <end position="26"/>
    </location>
</feature>
<keyword evidence="4" id="KW-1185">Reference proteome</keyword>
<name>R4SRZ7_9PSEU</name>
<feature type="chain" id="PRO_5004370600" evidence="2">
    <location>
        <begin position="27"/>
        <end position="300"/>
    </location>
</feature>
<dbReference type="EMBL" id="CP003410">
    <property type="protein sequence ID" value="AGM02946.1"/>
    <property type="molecule type" value="Genomic_DNA"/>
</dbReference>
<feature type="region of interest" description="Disordered" evidence="1">
    <location>
        <begin position="209"/>
        <end position="230"/>
    </location>
</feature>
<gene>
    <name evidence="3" type="ORF">AORI_0357</name>
</gene>
<proteinExistence type="predicted"/>
<evidence type="ECO:0000256" key="2">
    <source>
        <dbReference type="SAM" id="SignalP"/>
    </source>
</evidence>
<reference evidence="3 4" key="1">
    <citation type="journal article" date="2013" name="BMC Genomics">
        <title>ContigScape: a Cytoscape plugin facilitating microbial genome gap closing.</title>
        <authorList>
            <person name="Tang B."/>
            <person name="Wang Q."/>
            <person name="Yang M."/>
            <person name="Xie F."/>
            <person name="Zhu Y."/>
            <person name="Zhuo Y."/>
            <person name="Wang S."/>
            <person name="Gao H."/>
            <person name="Ding X."/>
            <person name="Zhang L."/>
            <person name="Zhao G."/>
            <person name="Zheng H."/>
        </authorList>
    </citation>
    <scope>NUCLEOTIDE SEQUENCE [LARGE SCALE GENOMIC DNA]</scope>
    <source>
        <strain evidence="3 4">HCCB10007</strain>
    </source>
</reference>
<dbReference type="Proteomes" id="UP000013968">
    <property type="component" value="Chromosome"/>
</dbReference>
<accession>R4SRZ7</accession>
<dbReference type="KEGG" id="aoi:AORI_0357"/>
<dbReference type="PATRIC" id="fig|1156913.3.peg.362"/>
<sequence>MVCRAVLLGAFVIVGFAAMSAFEAAAAEADCEAECGFATVTVPETDPAARISLVDATVGQTTALVGATAPTLAPAIEQVGSVVRTATTAATAVTRTVDTVVRDTVTTVSRTLDSPVTNALTGTVSAIAPVVSSTGLQPRVEVPGVVTITATVTVSEGSETSSAPRRPAPAASAAPQQAPVESLPVPSAPAAPLDGDCVFCVNKQHEPSSFQSSTATAAPAGIGSQRPVDRLPLGFPAAPVSAVGPGVGTSSAGSNGGHAQGAIVLPGRSAHDQRIACWTVGPDHIAPLRKRAQQPPVSPD</sequence>
<keyword evidence="2" id="KW-0732">Signal</keyword>
<dbReference type="AlphaFoldDB" id="R4SRZ7"/>
<evidence type="ECO:0000313" key="3">
    <source>
        <dbReference type="EMBL" id="AGM02946.1"/>
    </source>
</evidence>
<feature type="region of interest" description="Disordered" evidence="1">
    <location>
        <begin position="154"/>
        <end position="187"/>
    </location>
</feature>
<protein>
    <submittedName>
        <fullName evidence="3">Uncharacterized protein</fullName>
    </submittedName>
</protein>
<organism evidence="3 4">
    <name type="scientific">Amycolatopsis keratiniphila</name>
    <dbReference type="NCBI Taxonomy" id="129921"/>
    <lineage>
        <taxon>Bacteria</taxon>
        <taxon>Bacillati</taxon>
        <taxon>Actinomycetota</taxon>
        <taxon>Actinomycetes</taxon>
        <taxon>Pseudonocardiales</taxon>
        <taxon>Pseudonocardiaceae</taxon>
        <taxon>Amycolatopsis</taxon>
        <taxon>Amycolatopsis japonica group</taxon>
    </lineage>
</organism>
<evidence type="ECO:0000313" key="4">
    <source>
        <dbReference type="Proteomes" id="UP000013968"/>
    </source>
</evidence>